<dbReference type="EC" id="2.5.1.10" evidence="3"/>
<dbReference type="AlphaFoldDB" id="A0A0R1Y0T0"/>
<accession>A0A0R1Y0T0</accession>
<dbReference type="Pfam" id="PF00348">
    <property type="entry name" value="polyprenyl_synt"/>
    <property type="match status" value="1"/>
</dbReference>
<organism evidence="13 14">
    <name type="scientific">Agrilactobacillus composti DSM 18527 = JCM 14202</name>
    <dbReference type="NCBI Taxonomy" id="1423734"/>
    <lineage>
        <taxon>Bacteria</taxon>
        <taxon>Bacillati</taxon>
        <taxon>Bacillota</taxon>
        <taxon>Bacilli</taxon>
        <taxon>Lactobacillales</taxon>
        <taxon>Lactobacillaceae</taxon>
        <taxon>Agrilactobacillus</taxon>
    </lineage>
</organism>
<evidence type="ECO:0000313" key="14">
    <source>
        <dbReference type="Proteomes" id="UP000051236"/>
    </source>
</evidence>
<dbReference type="GO" id="GO:0016114">
    <property type="term" value="P:terpenoid biosynthetic process"/>
    <property type="evidence" value="ECO:0007669"/>
    <property type="project" value="UniProtKB-ARBA"/>
</dbReference>
<keyword evidence="6" id="KW-0479">Metal-binding</keyword>
<gene>
    <name evidence="13" type="ORF">FC83_GL000878</name>
</gene>
<evidence type="ECO:0000256" key="7">
    <source>
        <dbReference type="ARBA" id="ARBA00022842"/>
    </source>
</evidence>
<comment type="similarity">
    <text evidence="2 12">Belongs to the FPP/GGPP synthase family.</text>
</comment>
<dbReference type="SFLD" id="SFLDS00005">
    <property type="entry name" value="Isoprenoid_Synthase_Type_I"/>
    <property type="match status" value="1"/>
</dbReference>
<evidence type="ECO:0000313" key="13">
    <source>
        <dbReference type="EMBL" id="KRM35850.1"/>
    </source>
</evidence>
<dbReference type="InterPro" id="IPR000092">
    <property type="entry name" value="Polyprenyl_synt"/>
</dbReference>
<evidence type="ECO:0000256" key="6">
    <source>
        <dbReference type="ARBA" id="ARBA00022723"/>
    </source>
</evidence>
<proteinExistence type="inferred from homology"/>
<evidence type="ECO:0000256" key="5">
    <source>
        <dbReference type="ARBA" id="ARBA00022679"/>
    </source>
</evidence>
<dbReference type="RefSeq" id="WP_057002400.1">
    <property type="nucleotide sequence ID" value="NZ_AZGA01000011.1"/>
</dbReference>
<protein>
    <recommendedName>
        <fullName evidence="4">Farnesyl diphosphate synthase</fullName>
        <ecNumber evidence="3">2.5.1.10</ecNumber>
    </recommendedName>
    <alternativeName>
        <fullName evidence="10">(2E,6E)-farnesyl diphosphate synthase</fullName>
    </alternativeName>
    <alternativeName>
        <fullName evidence="9">Geranyltranstransferase</fullName>
    </alternativeName>
</protein>
<dbReference type="InterPro" id="IPR008949">
    <property type="entry name" value="Isoprenoid_synthase_dom_sf"/>
</dbReference>
<name>A0A0R1Y0T0_9LACO</name>
<evidence type="ECO:0000256" key="4">
    <source>
        <dbReference type="ARBA" id="ARBA00015100"/>
    </source>
</evidence>
<evidence type="ECO:0000256" key="12">
    <source>
        <dbReference type="RuleBase" id="RU004466"/>
    </source>
</evidence>
<comment type="caution">
    <text evidence="13">The sequence shown here is derived from an EMBL/GenBank/DDBJ whole genome shotgun (WGS) entry which is preliminary data.</text>
</comment>
<dbReference type="FunFam" id="1.10.600.10:FF:000001">
    <property type="entry name" value="Geranylgeranyl diphosphate synthase"/>
    <property type="match status" value="1"/>
</dbReference>
<dbReference type="GO" id="GO:0046872">
    <property type="term" value="F:metal ion binding"/>
    <property type="evidence" value="ECO:0007669"/>
    <property type="project" value="UniProtKB-KW"/>
</dbReference>
<dbReference type="EMBL" id="AZGA01000011">
    <property type="protein sequence ID" value="KRM35850.1"/>
    <property type="molecule type" value="Genomic_DNA"/>
</dbReference>
<dbReference type="CDD" id="cd00685">
    <property type="entry name" value="Trans_IPPS_HT"/>
    <property type="match status" value="1"/>
</dbReference>
<keyword evidence="5 12" id="KW-0808">Transferase</keyword>
<dbReference type="Gene3D" id="1.10.600.10">
    <property type="entry name" value="Farnesyl Diphosphate Synthase"/>
    <property type="match status" value="1"/>
</dbReference>
<evidence type="ECO:0000256" key="1">
    <source>
        <dbReference type="ARBA" id="ARBA00001946"/>
    </source>
</evidence>
<evidence type="ECO:0000256" key="11">
    <source>
        <dbReference type="ARBA" id="ARBA00049399"/>
    </source>
</evidence>
<keyword evidence="7" id="KW-0460">Magnesium</keyword>
<dbReference type="Proteomes" id="UP000051236">
    <property type="component" value="Unassembled WGS sequence"/>
</dbReference>
<evidence type="ECO:0000256" key="8">
    <source>
        <dbReference type="ARBA" id="ARBA00023229"/>
    </source>
</evidence>
<dbReference type="STRING" id="1423734.FC83_GL000878"/>
<dbReference type="eggNOG" id="COG0142">
    <property type="taxonomic scope" value="Bacteria"/>
</dbReference>
<comment type="catalytic activity">
    <reaction evidence="11">
        <text>isopentenyl diphosphate + (2E)-geranyl diphosphate = (2E,6E)-farnesyl diphosphate + diphosphate</text>
        <dbReference type="Rhea" id="RHEA:19361"/>
        <dbReference type="ChEBI" id="CHEBI:33019"/>
        <dbReference type="ChEBI" id="CHEBI:58057"/>
        <dbReference type="ChEBI" id="CHEBI:128769"/>
        <dbReference type="ChEBI" id="CHEBI:175763"/>
        <dbReference type="EC" id="2.5.1.10"/>
    </reaction>
</comment>
<reference evidence="13 14" key="1">
    <citation type="journal article" date="2015" name="Genome Announc.">
        <title>Expanding the biotechnology potential of lactobacilli through comparative genomics of 213 strains and associated genera.</title>
        <authorList>
            <person name="Sun Z."/>
            <person name="Harris H.M."/>
            <person name="McCann A."/>
            <person name="Guo C."/>
            <person name="Argimon S."/>
            <person name="Zhang W."/>
            <person name="Yang X."/>
            <person name="Jeffery I.B."/>
            <person name="Cooney J.C."/>
            <person name="Kagawa T.F."/>
            <person name="Liu W."/>
            <person name="Song Y."/>
            <person name="Salvetti E."/>
            <person name="Wrobel A."/>
            <person name="Rasinkangas P."/>
            <person name="Parkhill J."/>
            <person name="Rea M.C."/>
            <person name="O'Sullivan O."/>
            <person name="Ritari J."/>
            <person name="Douillard F.P."/>
            <person name="Paul Ross R."/>
            <person name="Yang R."/>
            <person name="Briner A.E."/>
            <person name="Felis G.E."/>
            <person name="de Vos W.M."/>
            <person name="Barrangou R."/>
            <person name="Klaenhammer T.R."/>
            <person name="Caufield P.W."/>
            <person name="Cui Y."/>
            <person name="Zhang H."/>
            <person name="O'Toole P.W."/>
        </authorList>
    </citation>
    <scope>NUCLEOTIDE SEQUENCE [LARGE SCALE GENOMIC DNA]</scope>
    <source>
        <strain evidence="13 14">DSM 18527</strain>
    </source>
</reference>
<dbReference type="InterPro" id="IPR033749">
    <property type="entry name" value="Polyprenyl_synt_CS"/>
</dbReference>
<dbReference type="PROSITE" id="PS00444">
    <property type="entry name" value="POLYPRENYL_SYNTHASE_2"/>
    <property type="match status" value="1"/>
</dbReference>
<dbReference type="PATRIC" id="fig|1423734.3.peg.886"/>
<sequence length="284" mass="31298">MTNNYQDFSKAVLPKLETTFKTQLQQTVTQPDLRRAMTYSLEVGGKRLRPLLLLSVVATFTGIEEPTYLPAAALELVHTYSLIHDDLPAMDNDAIRRGQPSNHVKFGVGQATLAGDGLLTLAFEWLALSHYPAAIQVKLIHLLSHAAGPSEMVAGQYTDISLSDQANDLAVLRGMEMQKTAALINAAVLMGATISQVDLNTYRQLDLFSKYFGLAFQIADDIADFKTGQDTEEHKATFATEMGLNKAQTYLTETVNQAQTALKTIKNVDLSLLQSYFEYFKAAE</sequence>
<dbReference type="PANTHER" id="PTHR43281:SF1">
    <property type="entry name" value="FARNESYL DIPHOSPHATE SYNTHASE"/>
    <property type="match status" value="1"/>
</dbReference>
<evidence type="ECO:0000256" key="2">
    <source>
        <dbReference type="ARBA" id="ARBA00006706"/>
    </source>
</evidence>
<keyword evidence="8" id="KW-0414">Isoprene biosynthesis</keyword>
<evidence type="ECO:0000256" key="9">
    <source>
        <dbReference type="ARBA" id="ARBA00032380"/>
    </source>
</evidence>
<comment type="cofactor">
    <cofactor evidence="1">
        <name>Mg(2+)</name>
        <dbReference type="ChEBI" id="CHEBI:18420"/>
    </cofactor>
</comment>
<dbReference type="SUPFAM" id="SSF48576">
    <property type="entry name" value="Terpenoid synthases"/>
    <property type="match status" value="1"/>
</dbReference>
<evidence type="ECO:0000256" key="3">
    <source>
        <dbReference type="ARBA" id="ARBA00012439"/>
    </source>
</evidence>
<keyword evidence="14" id="KW-1185">Reference proteome</keyword>
<evidence type="ECO:0000256" key="10">
    <source>
        <dbReference type="ARBA" id="ARBA00032873"/>
    </source>
</evidence>
<dbReference type="SFLD" id="SFLDG01017">
    <property type="entry name" value="Polyprenyl_Transferase_Like"/>
    <property type="match status" value="1"/>
</dbReference>
<dbReference type="PANTHER" id="PTHR43281">
    <property type="entry name" value="FARNESYL DIPHOSPHATE SYNTHASE"/>
    <property type="match status" value="1"/>
</dbReference>
<dbReference type="GO" id="GO:0004337">
    <property type="term" value="F:(2E,6E)-farnesyl diphosphate synthase activity"/>
    <property type="evidence" value="ECO:0007669"/>
    <property type="project" value="UniProtKB-EC"/>
</dbReference>
<dbReference type="PROSITE" id="PS00723">
    <property type="entry name" value="POLYPRENYL_SYNTHASE_1"/>
    <property type="match status" value="1"/>
</dbReference>